<protein>
    <submittedName>
        <fullName evidence="2">Class I SAM-dependent methyltransferase</fullName>
    </submittedName>
</protein>
<evidence type="ECO:0000313" key="2">
    <source>
        <dbReference type="EMBL" id="HEN28165.1"/>
    </source>
</evidence>
<dbReference type="Pfam" id="PF13649">
    <property type="entry name" value="Methyltransf_25"/>
    <property type="match status" value="1"/>
</dbReference>
<dbReference type="GO" id="GO:0032259">
    <property type="term" value="P:methylation"/>
    <property type="evidence" value="ECO:0007669"/>
    <property type="project" value="UniProtKB-KW"/>
</dbReference>
<dbReference type="AlphaFoldDB" id="A0A7C2K508"/>
<feature type="domain" description="Methyltransferase" evidence="1">
    <location>
        <begin position="220"/>
        <end position="326"/>
    </location>
</feature>
<dbReference type="InterPro" id="IPR041698">
    <property type="entry name" value="Methyltransf_25"/>
</dbReference>
<sequence length="347" mass="40122">MAVRFKSPDLKVKQAIFDTIKEHLPQSNCPFCGMLKTSKDNICSSCGFPLDFYSPLFLEEFEKKLLKTKLESIYSSIDQFVKKCDFVDNHKNQTVPNEMIMLDLENDIYTIANLCREIEELGICDNDFLSKFKRDIFEKTDSVFSKSYFINYARKWPKGYPGDYKLLELIYRNMPLSSGIGEILDKIFLRAKLAEAVRGRLNTMITLLKKEFTARHDLKVLNIGCGSCREFIELTEEIKESKAHITCVDLDDEALDFAARRASLLGIDNQVSFRKYNAIRMVKTERILKEFGKYDLIYSIGLFDYLSDEIVISLFESLYEILNKQGKLIIAFKDANAYRPQCVPLDC</sequence>
<reference evidence="2" key="1">
    <citation type="journal article" date="2020" name="mSystems">
        <title>Genome- and Community-Level Interaction Insights into Carbon Utilization and Element Cycling Functions of Hydrothermarchaeota in Hydrothermal Sediment.</title>
        <authorList>
            <person name="Zhou Z."/>
            <person name="Liu Y."/>
            <person name="Xu W."/>
            <person name="Pan J."/>
            <person name="Luo Z.H."/>
            <person name="Li M."/>
        </authorList>
    </citation>
    <scope>NUCLEOTIDE SEQUENCE [LARGE SCALE GENOMIC DNA]</scope>
    <source>
        <strain evidence="2">SpSt-34</strain>
    </source>
</reference>
<proteinExistence type="predicted"/>
<organism evidence="2">
    <name type="scientific">candidate division WOR-3 bacterium</name>
    <dbReference type="NCBI Taxonomy" id="2052148"/>
    <lineage>
        <taxon>Bacteria</taxon>
        <taxon>Bacteria division WOR-3</taxon>
    </lineage>
</organism>
<name>A0A7C2K508_UNCW3</name>
<dbReference type="Gene3D" id="3.40.50.150">
    <property type="entry name" value="Vaccinia Virus protein VP39"/>
    <property type="match status" value="1"/>
</dbReference>
<dbReference type="InterPro" id="IPR029063">
    <property type="entry name" value="SAM-dependent_MTases_sf"/>
</dbReference>
<evidence type="ECO:0000259" key="1">
    <source>
        <dbReference type="Pfam" id="PF13649"/>
    </source>
</evidence>
<keyword evidence="2" id="KW-0808">Transferase</keyword>
<accession>A0A7C2K508</accession>
<gene>
    <name evidence="2" type="ORF">ENQ77_05875</name>
</gene>
<dbReference type="GO" id="GO:0008168">
    <property type="term" value="F:methyltransferase activity"/>
    <property type="evidence" value="ECO:0007669"/>
    <property type="project" value="UniProtKB-KW"/>
</dbReference>
<comment type="caution">
    <text evidence="2">The sequence shown here is derived from an EMBL/GenBank/DDBJ whole genome shotgun (WGS) entry which is preliminary data.</text>
</comment>
<keyword evidence="2" id="KW-0489">Methyltransferase</keyword>
<dbReference type="EMBL" id="DSOL01000164">
    <property type="protein sequence ID" value="HEN28165.1"/>
    <property type="molecule type" value="Genomic_DNA"/>
</dbReference>
<dbReference type="CDD" id="cd02440">
    <property type="entry name" value="AdoMet_MTases"/>
    <property type="match status" value="1"/>
</dbReference>
<dbReference type="SUPFAM" id="SSF53335">
    <property type="entry name" value="S-adenosyl-L-methionine-dependent methyltransferases"/>
    <property type="match status" value="1"/>
</dbReference>